<dbReference type="KEGG" id="blr:BRLA_c027910"/>
<evidence type="ECO:0000256" key="1">
    <source>
        <dbReference type="PROSITE-ProRule" id="PRU00325"/>
    </source>
</evidence>
<keyword evidence="1" id="KW-0862">Zinc</keyword>
<dbReference type="eggNOG" id="COG4279">
    <property type="taxonomic scope" value="Bacteria"/>
</dbReference>
<dbReference type="Proteomes" id="UP000005850">
    <property type="component" value="Chromosome"/>
</dbReference>
<dbReference type="InterPro" id="IPR007527">
    <property type="entry name" value="Znf_SWIM"/>
</dbReference>
<dbReference type="GO" id="GO:0008270">
    <property type="term" value="F:zinc ion binding"/>
    <property type="evidence" value="ECO:0007669"/>
    <property type="project" value="UniProtKB-KW"/>
</dbReference>
<dbReference type="HOGENOM" id="CLU_955378_0_0_9"/>
<organism evidence="3 4">
    <name type="scientific">Brevibacillus laterosporus LMG 15441</name>
    <dbReference type="NCBI Taxonomy" id="1042163"/>
    <lineage>
        <taxon>Bacteria</taxon>
        <taxon>Bacillati</taxon>
        <taxon>Bacillota</taxon>
        <taxon>Bacilli</taxon>
        <taxon>Bacillales</taxon>
        <taxon>Paenibacillaceae</taxon>
        <taxon>Brevibacillus</taxon>
    </lineage>
</organism>
<dbReference type="PANTHER" id="PTHR38133:SF1">
    <property type="entry name" value="SLR1429 PROTEIN"/>
    <property type="match status" value="1"/>
</dbReference>
<dbReference type="STRING" id="1042163.BRLA_c027910"/>
<name>A0A075RC96_BRELA</name>
<proteinExistence type="predicted"/>
<evidence type="ECO:0000259" key="2">
    <source>
        <dbReference type="PROSITE" id="PS50966"/>
    </source>
</evidence>
<dbReference type="PANTHER" id="PTHR38133">
    <property type="entry name" value="SLR1429 PROTEIN"/>
    <property type="match status" value="1"/>
</dbReference>
<accession>A0A075RC96</accession>
<evidence type="ECO:0000313" key="4">
    <source>
        <dbReference type="Proteomes" id="UP000005850"/>
    </source>
</evidence>
<keyword evidence="4" id="KW-1185">Reference proteome</keyword>
<dbReference type="PROSITE" id="PS50966">
    <property type="entry name" value="ZF_SWIM"/>
    <property type="match status" value="1"/>
</dbReference>
<sequence>MKPQKSNVQIEWIARLKELIRKAGGAQRNQRGRTKAKEGGVLEWRAVEAGIKAKVTGANQVHYTVSLSPKKPVHVGREKALDLIRQSPLFTAQLLGGTFSGELAAHFADQKLEVLPDSLEEWNAHCSCPDVVGYCKHVYALYYQLLAEAEEDPFVFLAFLGLQCADIIGGFREQWLPHSKAYSGEGMGQQEITSLPEPTNPSELLHTGIDEEVGAVFLRRAVDHGTFFQTAPHFSAMTNSFTQENILPEQLLLIWGPPAFAVRKEAMMIGALQEVYRVVSKKAGEEIATLP</sequence>
<evidence type="ECO:0000313" key="3">
    <source>
        <dbReference type="EMBL" id="AIG27110.1"/>
    </source>
</evidence>
<gene>
    <name evidence="3" type="ORF">BRLA_c027910</name>
</gene>
<feature type="domain" description="SWIM-type" evidence="2">
    <location>
        <begin position="112"/>
        <end position="146"/>
    </location>
</feature>
<dbReference type="AlphaFoldDB" id="A0A075RC96"/>
<reference evidence="3 4" key="1">
    <citation type="journal article" date="2011" name="J. Bacteriol.">
        <title>Genome sequence of Brevibacillus laterosporus LMG 15441, a pathogen of invertebrates.</title>
        <authorList>
            <person name="Djukic M."/>
            <person name="Poehlein A."/>
            <person name="Thurmer A."/>
            <person name="Daniel R."/>
        </authorList>
    </citation>
    <scope>NUCLEOTIDE SEQUENCE [LARGE SCALE GENOMIC DNA]</scope>
    <source>
        <strain evidence="3 4">LMG 15441</strain>
    </source>
</reference>
<keyword evidence="1" id="KW-0479">Metal-binding</keyword>
<dbReference type="Pfam" id="PF04434">
    <property type="entry name" value="SWIM"/>
    <property type="match status" value="1"/>
</dbReference>
<keyword evidence="1" id="KW-0863">Zinc-finger</keyword>
<dbReference type="EMBL" id="CP007806">
    <property type="protein sequence ID" value="AIG27110.1"/>
    <property type="molecule type" value="Genomic_DNA"/>
</dbReference>
<protein>
    <recommendedName>
        <fullName evidence="2">SWIM-type domain-containing protein</fullName>
    </recommendedName>
</protein>
<dbReference type="RefSeq" id="WP_003336043.1">
    <property type="nucleotide sequence ID" value="NZ_CP007806.1"/>
</dbReference>